<evidence type="ECO:0000313" key="2">
    <source>
        <dbReference type="EMBL" id="OEG73702.1"/>
    </source>
</evidence>
<gene>
    <name evidence="2" type="ORF">BEL05_00270</name>
</gene>
<dbReference type="STRING" id="23.BEL05_00270"/>
<comment type="caution">
    <text evidence="2">The sequence shown here is derived from an EMBL/GenBank/DDBJ whole genome shotgun (WGS) entry which is preliminary data.</text>
</comment>
<keyword evidence="1" id="KW-0732">Signal</keyword>
<dbReference type="Proteomes" id="UP000095230">
    <property type="component" value="Unassembled WGS sequence"/>
</dbReference>
<dbReference type="PROSITE" id="PS51257">
    <property type="entry name" value="PROKAR_LIPOPROTEIN"/>
    <property type="match status" value="1"/>
</dbReference>
<dbReference type="AlphaFoldDB" id="A0A1E5IT85"/>
<dbReference type="OrthoDB" id="5296954at2"/>
<name>A0A1E5IT85_SHECO</name>
<dbReference type="EMBL" id="MCBT01000037">
    <property type="protein sequence ID" value="OEG73702.1"/>
    <property type="molecule type" value="Genomic_DNA"/>
</dbReference>
<dbReference type="RefSeq" id="WP_069671285.1">
    <property type="nucleotide sequence ID" value="NZ_MCBT01000037.1"/>
</dbReference>
<organism evidence="2 3">
    <name type="scientific">Shewanella colwelliana</name>
    <name type="common">Alteromonas colwelliana</name>
    <dbReference type="NCBI Taxonomy" id="23"/>
    <lineage>
        <taxon>Bacteria</taxon>
        <taxon>Pseudomonadati</taxon>
        <taxon>Pseudomonadota</taxon>
        <taxon>Gammaproteobacteria</taxon>
        <taxon>Alteromonadales</taxon>
        <taxon>Shewanellaceae</taxon>
        <taxon>Shewanella</taxon>
    </lineage>
</organism>
<accession>A0A1E5IT85</accession>
<feature type="chain" id="PRO_5009179095" description="DUF3833 domain-containing protein" evidence="1">
    <location>
        <begin position="22"/>
        <end position="173"/>
    </location>
</feature>
<evidence type="ECO:0000313" key="3">
    <source>
        <dbReference type="Proteomes" id="UP000095230"/>
    </source>
</evidence>
<dbReference type="InterPro" id="IPR024409">
    <property type="entry name" value="DUF3833"/>
</dbReference>
<evidence type="ECO:0008006" key="4">
    <source>
        <dbReference type="Google" id="ProtNLM"/>
    </source>
</evidence>
<protein>
    <recommendedName>
        <fullName evidence="4">DUF3833 domain-containing protein</fullName>
    </recommendedName>
</protein>
<evidence type="ECO:0000256" key="1">
    <source>
        <dbReference type="SAM" id="SignalP"/>
    </source>
</evidence>
<reference evidence="2 3" key="1">
    <citation type="submission" date="2016-07" db="EMBL/GenBank/DDBJ databases">
        <title>Whole-genome of two Shewanella species isolated from a digestive organ of sea cucumber Apostichopus japonicus Selenka 1867.</title>
        <authorList>
            <person name="Hong H.-H."/>
            <person name="Choi H."/>
            <person name="Cheon S."/>
            <person name="Oh J.-S."/>
            <person name="Lee H.-G."/>
            <person name="Park C."/>
        </authorList>
    </citation>
    <scope>NUCLEOTIDE SEQUENCE [LARGE SCALE GENOMIC DNA]</scope>
    <source>
        <strain evidence="2 3">CSB03KR</strain>
    </source>
</reference>
<proteinExistence type="predicted"/>
<sequence>MKKILSIALVILLSACGSASLEEHTNTTPELKLEQFFDGKLKAYGIVLDRSGNMLRRFDVDLIASWQGNKGEIKEWFEFDDGEKSTRVWRLESLGDNSYSGEAGDVIGTAYGETRGSALYWKYDLSIEVDGETYQVTLDDWMFLIDDKRLFNKTDMTKFGIKVGEVILYIEKI</sequence>
<feature type="signal peptide" evidence="1">
    <location>
        <begin position="1"/>
        <end position="21"/>
    </location>
</feature>
<dbReference type="Pfam" id="PF12915">
    <property type="entry name" value="DUF3833"/>
    <property type="match status" value="1"/>
</dbReference>